<proteinExistence type="predicted"/>
<keyword evidence="1" id="KW-0812">Transmembrane</keyword>
<dbReference type="Proteomes" id="UP000095209">
    <property type="component" value="Unassembled WGS sequence"/>
</dbReference>
<protein>
    <submittedName>
        <fullName evidence="2">Uncharacterized protein</fullName>
    </submittedName>
</protein>
<dbReference type="AlphaFoldDB" id="A0A1E5LJI3"/>
<reference evidence="2 3" key="1">
    <citation type="submission" date="2016-08" db="EMBL/GenBank/DDBJ databases">
        <title>Genome of Bacillus solimangrovi GH2-4.</title>
        <authorList>
            <person name="Lim S."/>
            <person name="Kim B.-C."/>
        </authorList>
    </citation>
    <scope>NUCLEOTIDE SEQUENCE [LARGE SCALE GENOMIC DNA]</scope>
    <source>
        <strain evidence="2 3">GH2-4</strain>
    </source>
</reference>
<dbReference type="EMBL" id="MJEH01000004">
    <property type="protein sequence ID" value="OEH94235.1"/>
    <property type="molecule type" value="Genomic_DNA"/>
</dbReference>
<dbReference type="RefSeq" id="WP_069715798.1">
    <property type="nucleotide sequence ID" value="NZ_MJEH01000004.1"/>
</dbReference>
<keyword evidence="3" id="KW-1185">Reference proteome</keyword>
<keyword evidence="1" id="KW-0472">Membrane</keyword>
<keyword evidence="1" id="KW-1133">Transmembrane helix</keyword>
<feature type="transmembrane region" description="Helical" evidence="1">
    <location>
        <begin position="12"/>
        <end position="34"/>
    </location>
</feature>
<evidence type="ECO:0000313" key="2">
    <source>
        <dbReference type="EMBL" id="OEH94235.1"/>
    </source>
</evidence>
<evidence type="ECO:0000313" key="3">
    <source>
        <dbReference type="Proteomes" id="UP000095209"/>
    </source>
</evidence>
<name>A0A1E5LJI3_9BACI</name>
<sequence>MKSFNNEGLFAFVLFICVTIICIVIVSLIGFLFLDESTTKERSNVHIVDADFDQTHYQYKIKR</sequence>
<accession>A0A1E5LJI3</accession>
<comment type="caution">
    <text evidence="2">The sequence shown here is derived from an EMBL/GenBank/DDBJ whole genome shotgun (WGS) entry which is preliminary data.</text>
</comment>
<gene>
    <name evidence="2" type="ORF">BFG57_09305</name>
</gene>
<organism evidence="2 3">
    <name type="scientific">Bacillus solimangrovi</name>
    <dbReference type="NCBI Taxonomy" id="1305675"/>
    <lineage>
        <taxon>Bacteria</taxon>
        <taxon>Bacillati</taxon>
        <taxon>Bacillota</taxon>
        <taxon>Bacilli</taxon>
        <taxon>Bacillales</taxon>
        <taxon>Bacillaceae</taxon>
        <taxon>Bacillus</taxon>
    </lineage>
</organism>
<evidence type="ECO:0000256" key="1">
    <source>
        <dbReference type="SAM" id="Phobius"/>
    </source>
</evidence>